<dbReference type="STRING" id="490829.SAMN05421850_103237"/>
<dbReference type="Gene3D" id="1.10.472.20">
    <property type="entry name" value="Nitrile hydratase, beta subunit"/>
    <property type="match status" value="1"/>
</dbReference>
<dbReference type="Pfam" id="PF21006">
    <property type="entry name" value="NHase_beta_N"/>
    <property type="match status" value="1"/>
</dbReference>
<dbReference type="AlphaFoldDB" id="A0A1G8LAE1"/>
<organism evidence="2 3">
    <name type="scientific">Lutimaribacter saemankumensis</name>
    <dbReference type="NCBI Taxonomy" id="490829"/>
    <lineage>
        <taxon>Bacteria</taxon>
        <taxon>Pseudomonadati</taxon>
        <taxon>Pseudomonadota</taxon>
        <taxon>Alphaproteobacteria</taxon>
        <taxon>Rhodobacterales</taxon>
        <taxon>Roseobacteraceae</taxon>
        <taxon>Lutimaribacter</taxon>
    </lineage>
</organism>
<dbReference type="InterPro" id="IPR042262">
    <property type="entry name" value="CN_hydtase_beta_C"/>
</dbReference>
<dbReference type="EMBL" id="FNEB01000003">
    <property type="protein sequence ID" value="SDI52606.1"/>
    <property type="molecule type" value="Genomic_DNA"/>
</dbReference>
<reference evidence="2 3" key="1">
    <citation type="submission" date="2016-10" db="EMBL/GenBank/DDBJ databases">
        <authorList>
            <person name="de Groot N.N."/>
        </authorList>
    </citation>
    <scope>NUCLEOTIDE SEQUENCE [LARGE SCALE GENOMIC DNA]</scope>
    <source>
        <strain evidence="2 3">DSM 28010</strain>
    </source>
</reference>
<evidence type="ECO:0000259" key="1">
    <source>
        <dbReference type="Pfam" id="PF21006"/>
    </source>
</evidence>
<keyword evidence="3" id="KW-1185">Reference proteome</keyword>
<sequence>MTDAPPEPVFAEPWHAQLFALTVHLHERGLFTWPDWAERFGASLARHGLSKELDGGDDYFNAWLEALEGVLGELSVADPGTVEAMRAAWEHAYLSTPHGAPVKLA</sequence>
<accession>A0A1G8LAE1</accession>
<dbReference type="SUPFAM" id="SSF50090">
    <property type="entry name" value="Electron transport accessory proteins"/>
    <property type="match status" value="1"/>
</dbReference>
<dbReference type="InterPro" id="IPR008990">
    <property type="entry name" value="Elect_transpt_acc-like_dom_sf"/>
</dbReference>
<dbReference type="RefSeq" id="WP_090028186.1">
    <property type="nucleotide sequence ID" value="NZ_FNEB01000003.1"/>
</dbReference>
<dbReference type="OrthoDB" id="9811616at2"/>
<evidence type="ECO:0000313" key="2">
    <source>
        <dbReference type="EMBL" id="SDI52606.1"/>
    </source>
</evidence>
<dbReference type="InterPro" id="IPR049054">
    <property type="entry name" value="CN_hydtase_beta-like_N"/>
</dbReference>
<dbReference type="Proteomes" id="UP000199340">
    <property type="component" value="Unassembled WGS sequence"/>
</dbReference>
<dbReference type="InterPro" id="IPR023808">
    <property type="entry name" value="Nitrile_Hydratase_acc_put"/>
</dbReference>
<protein>
    <submittedName>
        <fullName evidence="2">Nitrile hydratase accessory protein</fullName>
    </submittedName>
</protein>
<evidence type="ECO:0000313" key="3">
    <source>
        <dbReference type="Proteomes" id="UP000199340"/>
    </source>
</evidence>
<proteinExistence type="predicted"/>
<name>A0A1G8LAE1_9RHOB</name>
<gene>
    <name evidence="2" type="ORF">SAMN05421850_103237</name>
</gene>
<feature type="domain" description="Nitrile hydratase beta subunit-like N-terminal" evidence="1">
    <location>
        <begin position="5"/>
        <end position="89"/>
    </location>
</feature>
<dbReference type="NCBIfam" id="TIGR03889">
    <property type="entry name" value="nitrile_acc"/>
    <property type="match status" value="1"/>
</dbReference>